<name>A0A934VYS1_9MICO</name>
<feature type="chain" id="PRO_5039159661" evidence="3">
    <location>
        <begin position="23"/>
        <end position="427"/>
    </location>
</feature>
<comment type="caution">
    <text evidence="5">The sequence shown here is derived from an EMBL/GenBank/DDBJ whole genome shotgun (WGS) entry which is preliminary data.</text>
</comment>
<reference evidence="5" key="1">
    <citation type="submission" date="2021-01" db="EMBL/GenBank/DDBJ databases">
        <title>Lacisediminihabitans sp. nov. strain G11-30, isolated from Antarctic Soil.</title>
        <authorList>
            <person name="Li J."/>
        </authorList>
    </citation>
    <scope>NUCLEOTIDE SEQUENCE</scope>
    <source>
        <strain evidence="5">G11-30</strain>
    </source>
</reference>
<dbReference type="EMBL" id="JAEPES010000004">
    <property type="protein sequence ID" value="MBK4348347.1"/>
    <property type="molecule type" value="Genomic_DNA"/>
</dbReference>
<evidence type="ECO:0000313" key="6">
    <source>
        <dbReference type="Proteomes" id="UP000636458"/>
    </source>
</evidence>
<dbReference type="Pfam" id="PF13458">
    <property type="entry name" value="Peripla_BP_6"/>
    <property type="match status" value="1"/>
</dbReference>
<keyword evidence="2 3" id="KW-0732">Signal</keyword>
<dbReference type="PANTHER" id="PTHR30483:SF6">
    <property type="entry name" value="PERIPLASMIC BINDING PROTEIN OF ABC TRANSPORTER FOR NATURAL AMINO ACIDS"/>
    <property type="match status" value="1"/>
</dbReference>
<evidence type="ECO:0000313" key="5">
    <source>
        <dbReference type="EMBL" id="MBK4348347.1"/>
    </source>
</evidence>
<dbReference type="InterPro" id="IPR028081">
    <property type="entry name" value="Leu-bd"/>
</dbReference>
<evidence type="ECO:0000256" key="2">
    <source>
        <dbReference type="ARBA" id="ARBA00022729"/>
    </source>
</evidence>
<dbReference type="InterPro" id="IPR051010">
    <property type="entry name" value="BCAA_transport"/>
</dbReference>
<organism evidence="5 6">
    <name type="scientific">Lacisediminihabitans changchengi</name>
    <dbReference type="NCBI Taxonomy" id="2787634"/>
    <lineage>
        <taxon>Bacteria</taxon>
        <taxon>Bacillati</taxon>
        <taxon>Actinomycetota</taxon>
        <taxon>Actinomycetes</taxon>
        <taxon>Micrococcales</taxon>
        <taxon>Microbacteriaceae</taxon>
        <taxon>Lacisediminihabitans</taxon>
    </lineage>
</organism>
<keyword evidence="6" id="KW-1185">Reference proteome</keyword>
<dbReference type="RefSeq" id="WP_200556562.1">
    <property type="nucleotide sequence ID" value="NZ_JAEPES010000004.1"/>
</dbReference>
<dbReference type="AlphaFoldDB" id="A0A934VYS1"/>
<accession>A0A934VYS1</accession>
<dbReference type="Gene3D" id="3.40.50.2300">
    <property type="match status" value="2"/>
</dbReference>
<dbReference type="Proteomes" id="UP000636458">
    <property type="component" value="Unassembled WGS sequence"/>
</dbReference>
<evidence type="ECO:0000256" key="1">
    <source>
        <dbReference type="ARBA" id="ARBA00010062"/>
    </source>
</evidence>
<gene>
    <name evidence="5" type="ORF">IV501_11940</name>
</gene>
<evidence type="ECO:0000259" key="4">
    <source>
        <dbReference type="Pfam" id="PF13458"/>
    </source>
</evidence>
<comment type="similarity">
    <text evidence="1">Belongs to the leucine-binding protein family.</text>
</comment>
<dbReference type="InterPro" id="IPR028082">
    <property type="entry name" value="Peripla_BP_I"/>
</dbReference>
<sequence length="427" mass="42528">MPVRFALLAVPLVLLLAACTTASPASSHTAPMPTSPASVPAGDGVLRVGTLFPLTGTASYLGPAQADGVKAAVAAINAAGGVLGRPAEIVPADSGDVSSTTAETSLAALQAKGVDVIVGPSSSALAERLYPTALAARIPLISPAATSVRLSALQGGYFFRTVPSAADQGAVLASVFAATAATRAAASGGAAARVAIVYADDATSRDIRSSLATGLLAHGGGLVSSEAYTATTTDFAPIAAAVAKTAPDAVVLVSTFGAMDQNRSVIAALTAAGLGHEKLWLTSANLADYSQALPNGTLLNVNGVLEGVDAGAGFLAALRAVDPTVENTLYAAEAYDATVLAALAAESAGNDSGVAVATALPGVSSRGIKCTSYAECLTVLRNHGDVDYDGLTGAIAFDRSGDPHPAHYGLYRYDGENRFSRVGTATE</sequence>
<feature type="domain" description="Leucine-binding protein" evidence="4">
    <location>
        <begin position="46"/>
        <end position="365"/>
    </location>
</feature>
<protein>
    <submittedName>
        <fullName evidence="5">ABC transporter substrate-binding protein</fullName>
    </submittedName>
</protein>
<proteinExistence type="inferred from homology"/>
<feature type="signal peptide" evidence="3">
    <location>
        <begin position="1"/>
        <end position="22"/>
    </location>
</feature>
<dbReference type="PANTHER" id="PTHR30483">
    <property type="entry name" value="LEUCINE-SPECIFIC-BINDING PROTEIN"/>
    <property type="match status" value="1"/>
</dbReference>
<evidence type="ECO:0000256" key="3">
    <source>
        <dbReference type="SAM" id="SignalP"/>
    </source>
</evidence>
<dbReference type="SUPFAM" id="SSF53822">
    <property type="entry name" value="Periplasmic binding protein-like I"/>
    <property type="match status" value="1"/>
</dbReference>
<dbReference type="PROSITE" id="PS51257">
    <property type="entry name" value="PROKAR_LIPOPROTEIN"/>
    <property type="match status" value="1"/>
</dbReference>